<dbReference type="PANTHER" id="PTHR30404:SF0">
    <property type="entry name" value="N-ACETYLMURAMOYL-L-ALANINE AMIDASE AMIC"/>
    <property type="match status" value="1"/>
</dbReference>
<evidence type="ECO:0000256" key="1">
    <source>
        <dbReference type="ARBA" id="ARBA00001561"/>
    </source>
</evidence>
<name>A0A1X1BVR6_9GAMM</name>
<dbReference type="InterPro" id="IPR006311">
    <property type="entry name" value="TAT_signal"/>
</dbReference>
<comment type="similarity">
    <text evidence="3">Belongs to the N-acetylmuramoyl-L-alanine amidase 3 family.</text>
</comment>
<keyword evidence="6" id="KW-0574">Periplasm</keyword>
<evidence type="ECO:0000256" key="6">
    <source>
        <dbReference type="ARBA" id="ARBA00022764"/>
    </source>
</evidence>
<evidence type="ECO:0000256" key="7">
    <source>
        <dbReference type="ARBA" id="ARBA00022801"/>
    </source>
</evidence>
<feature type="domain" description="MurNAc-LAA" evidence="10">
    <location>
        <begin position="248"/>
        <end position="402"/>
    </location>
</feature>
<comment type="catalytic activity">
    <reaction evidence="1">
        <text>Hydrolyzes the link between N-acetylmuramoyl residues and L-amino acid residues in certain cell-wall glycopeptides.</text>
        <dbReference type="EC" id="3.5.1.28"/>
    </reaction>
</comment>
<dbReference type="GO" id="GO:0008745">
    <property type="term" value="F:N-acetylmuramoyl-L-alanine amidase activity"/>
    <property type="evidence" value="ECO:0007669"/>
    <property type="project" value="UniProtKB-EC"/>
</dbReference>
<evidence type="ECO:0000256" key="3">
    <source>
        <dbReference type="ARBA" id="ARBA00010860"/>
    </source>
</evidence>
<dbReference type="PROSITE" id="PS51318">
    <property type="entry name" value="TAT"/>
    <property type="match status" value="1"/>
</dbReference>
<evidence type="ECO:0000256" key="2">
    <source>
        <dbReference type="ARBA" id="ARBA00004418"/>
    </source>
</evidence>
<keyword evidence="8" id="KW-0961">Cell wall biogenesis/degradation</keyword>
<evidence type="ECO:0000256" key="4">
    <source>
        <dbReference type="ARBA" id="ARBA00011901"/>
    </source>
</evidence>
<keyword evidence="7" id="KW-0378">Hydrolase</keyword>
<evidence type="ECO:0000259" key="10">
    <source>
        <dbReference type="SMART" id="SM00646"/>
    </source>
</evidence>
<dbReference type="NCBIfam" id="NF038267">
    <property type="entry name" value="amidase_AmiC"/>
    <property type="match status" value="1"/>
</dbReference>
<dbReference type="InterPro" id="IPR002508">
    <property type="entry name" value="MurNAc-LAA_cat"/>
</dbReference>
<dbReference type="GO" id="GO:0071555">
    <property type="term" value="P:cell wall organization"/>
    <property type="evidence" value="ECO:0007669"/>
    <property type="project" value="UniProtKB-KW"/>
</dbReference>
<dbReference type="SUPFAM" id="SSF53187">
    <property type="entry name" value="Zn-dependent exopeptidases"/>
    <property type="match status" value="1"/>
</dbReference>
<dbReference type="InterPro" id="IPR049745">
    <property type="entry name" value="AmiC"/>
</dbReference>
<dbReference type="EMBL" id="MLFN01000029">
    <property type="protein sequence ID" value="ORM52576.1"/>
    <property type="molecule type" value="Genomic_DNA"/>
</dbReference>
<dbReference type="PANTHER" id="PTHR30404">
    <property type="entry name" value="N-ACETYLMURAMOYL-L-ALANINE AMIDASE"/>
    <property type="match status" value="1"/>
</dbReference>
<organism evidence="11 12">
    <name type="scientific">Pantoea conspicua</name>
    <dbReference type="NCBI Taxonomy" id="472705"/>
    <lineage>
        <taxon>Bacteria</taxon>
        <taxon>Pseudomonadati</taxon>
        <taxon>Pseudomonadota</taxon>
        <taxon>Gammaproteobacteria</taxon>
        <taxon>Enterobacterales</taxon>
        <taxon>Erwiniaceae</taxon>
        <taxon>Pantoea</taxon>
    </lineage>
</organism>
<dbReference type="CDD" id="cd02696">
    <property type="entry name" value="MurNAc-LAA"/>
    <property type="match status" value="1"/>
</dbReference>
<dbReference type="OrthoDB" id="9806267at2"/>
<dbReference type="SMART" id="SM00646">
    <property type="entry name" value="Ami_3"/>
    <property type="match status" value="1"/>
</dbReference>
<proteinExistence type="inferred from homology"/>
<dbReference type="Proteomes" id="UP000193933">
    <property type="component" value="Unassembled WGS sequence"/>
</dbReference>
<dbReference type="AlphaFoldDB" id="A0A1X1BVR6"/>
<sequence>MSDFNSSFSRRRFLQGSGALLLLSVSRVGMAAKSHIVAVRIWPSSTYSRMTLESNVALKYRQFALSNPERLVIDIEGLHLNPVLKGVDKQVRVDDPFIKNARVGQFDSNTVRVVLELKRSVAPKIFNLTPVAGINHRLVVDLYPNQNQVEDDPLLALLKDYNQGDLEKGETVQAPLPGKAGRDRPIIIMIDPGHGGEDPGAHGKYKTREKDIVLKIGRRLKALIDKEANMKAYMTRNEDVFIPLRVRVAKARKQRADLFVSIHADAFTSRAARGSSVFALSTSGATSAAARFLAQTQNESDLIGGVSKSGDRYLDHTMFDMVQRQTIHDSLKFGKEVLHRMGRINHLHKRTVDQAGFAVLKAPDIPSILVETAFISNVEEERKLRTTRYQHQVAEAILQGIRAYVESGAALAHR</sequence>
<dbReference type="FunFam" id="3.40.630.40:FF:000001">
    <property type="entry name" value="N-acetylmuramoyl-L-alanine amidase"/>
    <property type="match status" value="1"/>
</dbReference>
<dbReference type="GO" id="GO:0030288">
    <property type="term" value="C:outer membrane-bounded periplasmic space"/>
    <property type="evidence" value="ECO:0007669"/>
    <property type="project" value="TreeGrafter"/>
</dbReference>
<dbReference type="GO" id="GO:0009253">
    <property type="term" value="P:peptidoglycan catabolic process"/>
    <property type="evidence" value="ECO:0007669"/>
    <property type="project" value="InterPro"/>
</dbReference>
<evidence type="ECO:0000313" key="11">
    <source>
        <dbReference type="EMBL" id="ORM52576.1"/>
    </source>
</evidence>
<dbReference type="Gene3D" id="2.60.40.3500">
    <property type="match status" value="1"/>
</dbReference>
<accession>A0A1X1BVR6</accession>
<dbReference type="Gene3D" id="3.40.630.40">
    <property type="entry name" value="Zn-dependent exopeptidases"/>
    <property type="match status" value="1"/>
</dbReference>
<evidence type="ECO:0000256" key="8">
    <source>
        <dbReference type="ARBA" id="ARBA00023316"/>
    </source>
</evidence>
<dbReference type="InterPro" id="IPR021731">
    <property type="entry name" value="AMIN_dom"/>
</dbReference>
<dbReference type="Pfam" id="PF01520">
    <property type="entry name" value="Amidase_3"/>
    <property type="match status" value="1"/>
</dbReference>
<dbReference type="STRING" id="472705.GCA_001743465_04385"/>
<keyword evidence="5" id="KW-0732">Signal</keyword>
<reference evidence="11 12" key="1">
    <citation type="journal article" date="2017" name="Antonie Van Leeuwenhoek">
        <title>Phylogenomic resolution of the bacterial genus Pantoea and its relationship with Erwinia and Tatumella.</title>
        <authorList>
            <person name="Palmer M."/>
            <person name="Steenkamp E.T."/>
            <person name="Coetzee M.P."/>
            <person name="Chan W.Y."/>
            <person name="van Zyl E."/>
            <person name="De Maayer P."/>
            <person name="Coutinho T.A."/>
            <person name="Blom J."/>
            <person name="Smits T.H."/>
            <person name="Duffy B."/>
            <person name="Venter S.N."/>
        </authorList>
    </citation>
    <scope>NUCLEOTIDE SEQUENCE [LARGE SCALE GENOMIC DNA]</scope>
    <source>
        <strain evidence="11 12">LMG 24534</strain>
    </source>
</reference>
<gene>
    <name evidence="11" type="primary">amiC</name>
    <name evidence="11" type="ORF">HA41_11430</name>
</gene>
<comment type="caution">
    <text evidence="11">The sequence shown here is derived from an EMBL/GenBank/DDBJ whole genome shotgun (WGS) entry which is preliminary data.</text>
</comment>
<dbReference type="RefSeq" id="WP_094120943.1">
    <property type="nucleotide sequence ID" value="NZ_MLFN01000029.1"/>
</dbReference>
<dbReference type="Pfam" id="PF11741">
    <property type="entry name" value="AMIN"/>
    <property type="match status" value="1"/>
</dbReference>
<comment type="subcellular location">
    <subcellularLocation>
        <location evidence="2">Periplasm</location>
    </subcellularLocation>
</comment>
<keyword evidence="12" id="KW-1185">Reference proteome</keyword>
<evidence type="ECO:0000256" key="5">
    <source>
        <dbReference type="ARBA" id="ARBA00022729"/>
    </source>
</evidence>
<evidence type="ECO:0000313" key="12">
    <source>
        <dbReference type="Proteomes" id="UP000193933"/>
    </source>
</evidence>
<dbReference type="InterPro" id="IPR050695">
    <property type="entry name" value="N-acetylmuramoyl_amidase_3"/>
</dbReference>
<protein>
    <recommendedName>
        <fullName evidence="9">N-acetylmuramoyl-L-alanine amidase AmiC</fullName>
        <ecNumber evidence="4">3.5.1.28</ecNumber>
    </recommendedName>
</protein>
<dbReference type="EC" id="3.5.1.28" evidence="4"/>
<evidence type="ECO:0000256" key="9">
    <source>
        <dbReference type="ARBA" id="ARBA00074581"/>
    </source>
</evidence>